<sequence>MKVHSLTLPLTLLSTLAFLCQPAISTDQEPLSQPKVEKVYTLLHRYIEGGEGTTTTSSSSSSSSSSSKDPISKWSRRGVVKAMTSPPSFSLDLNPTRDPGQVHFSPPSKNFEEGSEEDLFVYSYSESGDPQGAFFERLKAIVGKDVEGKDHPGLYQLLLVQGDVDGLEGRGDQDLERFNLRSVKGCHLNPVHLGPDGSFLKDFLIIHPSGGSDPSHLRFTYKVDLSDAQMDQRGCPIPEAATRKSTPPTTEDEGSHLKGFNTTLKVQLGQKFQRPKLRTPLPVKEDGTVEEPVKEKTFLQKYWMYLIPIAFLLILPPGGEEPSNADSGSTRSGGNGARRLQ</sequence>
<keyword evidence="2" id="KW-1185">Reference proteome</keyword>
<dbReference type="EMBL" id="KZ819837">
    <property type="protein sequence ID" value="PWN51521.1"/>
    <property type="molecule type" value="Genomic_DNA"/>
</dbReference>
<proteinExistence type="predicted"/>
<gene>
    <name evidence="1" type="ORF">IE53DRAFT_386107</name>
</gene>
<organism evidence="1 2">
    <name type="scientific">Violaceomyces palustris</name>
    <dbReference type="NCBI Taxonomy" id="1673888"/>
    <lineage>
        <taxon>Eukaryota</taxon>
        <taxon>Fungi</taxon>
        <taxon>Dikarya</taxon>
        <taxon>Basidiomycota</taxon>
        <taxon>Ustilaginomycotina</taxon>
        <taxon>Ustilaginomycetes</taxon>
        <taxon>Violaceomycetales</taxon>
        <taxon>Violaceomycetaceae</taxon>
        <taxon>Violaceomyces</taxon>
    </lineage>
</organism>
<accession>A0ACD0P0C6</accession>
<evidence type="ECO:0000313" key="2">
    <source>
        <dbReference type="Proteomes" id="UP000245626"/>
    </source>
</evidence>
<dbReference type="Proteomes" id="UP000245626">
    <property type="component" value="Unassembled WGS sequence"/>
</dbReference>
<reference evidence="1 2" key="1">
    <citation type="journal article" date="2018" name="Mol. Biol. Evol.">
        <title>Broad Genomic Sampling Reveals a Smut Pathogenic Ancestry of the Fungal Clade Ustilaginomycotina.</title>
        <authorList>
            <person name="Kijpornyongpan T."/>
            <person name="Mondo S.J."/>
            <person name="Barry K."/>
            <person name="Sandor L."/>
            <person name="Lee J."/>
            <person name="Lipzen A."/>
            <person name="Pangilinan J."/>
            <person name="LaButti K."/>
            <person name="Hainaut M."/>
            <person name="Henrissat B."/>
            <person name="Grigoriev I.V."/>
            <person name="Spatafora J.W."/>
            <person name="Aime M.C."/>
        </authorList>
    </citation>
    <scope>NUCLEOTIDE SEQUENCE [LARGE SCALE GENOMIC DNA]</scope>
    <source>
        <strain evidence="1 2">SA 807</strain>
    </source>
</reference>
<evidence type="ECO:0000313" key="1">
    <source>
        <dbReference type="EMBL" id="PWN51521.1"/>
    </source>
</evidence>
<protein>
    <submittedName>
        <fullName evidence="1">Uncharacterized protein</fullName>
    </submittedName>
</protein>
<name>A0ACD0P0C6_9BASI</name>